<feature type="transmembrane region" description="Helical" evidence="5">
    <location>
        <begin position="114"/>
        <end position="133"/>
    </location>
</feature>
<feature type="transmembrane region" description="Helical" evidence="5">
    <location>
        <begin position="205"/>
        <end position="222"/>
    </location>
</feature>
<dbReference type="InterPro" id="IPR035952">
    <property type="entry name" value="Rhomboid-like_sf"/>
</dbReference>
<evidence type="ECO:0000256" key="4">
    <source>
        <dbReference type="ARBA" id="ARBA00023136"/>
    </source>
</evidence>
<name>A0AAV5QRL2_9ASCO</name>
<keyword evidence="7" id="KW-1185">Reference proteome</keyword>
<dbReference type="Gene3D" id="1.20.1540.10">
    <property type="entry name" value="Rhomboid-like"/>
    <property type="match status" value="1"/>
</dbReference>
<comment type="caution">
    <text evidence="6">The sequence shown here is derived from an EMBL/GenBank/DDBJ whole genome shotgun (WGS) entry which is preliminary data.</text>
</comment>
<protein>
    <recommendedName>
        <fullName evidence="8">DUF1751-domain-containing protein</fullName>
    </recommendedName>
</protein>
<dbReference type="EMBL" id="BTFZ01000011">
    <property type="protein sequence ID" value="GMM37217.1"/>
    <property type="molecule type" value="Genomic_DNA"/>
</dbReference>
<evidence type="ECO:0000256" key="3">
    <source>
        <dbReference type="ARBA" id="ARBA00022989"/>
    </source>
</evidence>
<keyword evidence="2 5" id="KW-0812">Transmembrane</keyword>
<evidence type="ECO:0000256" key="5">
    <source>
        <dbReference type="SAM" id="Phobius"/>
    </source>
</evidence>
<evidence type="ECO:0000256" key="2">
    <source>
        <dbReference type="ARBA" id="ARBA00022692"/>
    </source>
</evidence>
<evidence type="ECO:0008006" key="8">
    <source>
        <dbReference type="Google" id="ProtNLM"/>
    </source>
</evidence>
<keyword evidence="3 5" id="KW-1133">Transmembrane helix</keyword>
<keyword evidence="4 5" id="KW-0472">Membrane</keyword>
<dbReference type="GO" id="GO:0005794">
    <property type="term" value="C:Golgi apparatus"/>
    <property type="evidence" value="ECO:0007669"/>
    <property type="project" value="TreeGrafter"/>
</dbReference>
<dbReference type="GeneID" id="90075192"/>
<accession>A0AAV5QRL2</accession>
<organism evidence="6 7">
    <name type="scientific">Saccharomycopsis crataegensis</name>
    <dbReference type="NCBI Taxonomy" id="43959"/>
    <lineage>
        <taxon>Eukaryota</taxon>
        <taxon>Fungi</taxon>
        <taxon>Dikarya</taxon>
        <taxon>Ascomycota</taxon>
        <taxon>Saccharomycotina</taxon>
        <taxon>Saccharomycetes</taxon>
        <taxon>Saccharomycopsidaceae</taxon>
        <taxon>Saccharomycopsis</taxon>
    </lineage>
</organism>
<dbReference type="GO" id="GO:0006890">
    <property type="term" value="P:retrograde vesicle-mediated transport, Golgi to endoplasmic reticulum"/>
    <property type="evidence" value="ECO:0007669"/>
    <property type="project" value="InterPro"/>
</dbReference>
<dbReference type="PANTHER" id="PTHR13377:SF3">
    <property type="entry name" value="TRANSMEMBRANE PROTEIN 115"/>
    <property type="match status" value="1"/>
</dbReference>
<evidence type="ECO:0000313" key="7">
    <source>
        <dbReference type="Proteomes" id="UP001360560"/>
    </source>
</evidence>
<dbReference type="GO" id="GO:0016020">
    <property type="term" value="C:membrane"/>
    <property type="evidence" value="ECO:0007669"/>
    <property type="project" value="UniProtKB-SubCell"/>
</dbReference>
<dbReference type="PANTHER" id="PTHR13377">
    <property type="entry name" value="PLACENTAL PROTEIN 6"/>
    <property type="match status" value="1"/>
</dbReference>
<sequence>MNSIIKRFSLPKVTRLVLALNISLSIIVFYYKSQAYAQLTSSGKPATTEEVDFAGLSIPFFQLIPSSVIKNPWTLVISSFLESTILGFFFTVANTVVSIRYFEKVWGTKETIKFLLIVSTLTNLLTAVFLTLWKSNTADQSILNKSASGCFSLILAYVVAFKQHLPEHNLIFFKGAFHLRVKHVPFISLIVLLVLPFITKSYYPTLNSLLCFGISWTYLRFFQSMILEPLIPLTSSTTASSNANNGDTTNDISDNLQFGVHRVQGDASDTFAFAYFFPDVIHPIVSPVFNAIYQIMASIGVIHGFNDEDVAQSNERAIRRSTARAGRSSSSNIAERRRQVALKVLEERIGTS</sequence>
<evidence type="ECO:0000313" key="6">
    <source>
        <dbReference type="EMBL" id="GMM37217.1"/>
    </source>
</evidence>
<gene>
    <name evidence="6" type="ORF">DASC09_045420</name>
</gene>
<dbReference type="InterPro" id="IPR013861">
    <property type="entry name" value="TMEM115/Pdh1/Rbl19"/>
</dbReference>
<feature type="transmembrane region" description="Helical" evidence="5">
    <location>
        <begin position="12"/>
        <end position="31"/>
    </location>
</feature>
<feature type="transmembrane region" description="Helical" evidence="5">
    <location>
        <begin position="80"/>
        <end position="102"/>
    </location>
</feature>
<comment type="subcellular location">
    <subcellularLocation>
        <location evidence="1">Membrane</location>
        <topology evidence="1">Multi-pass membrane protein</topology>
    </subcellularLocation>
</comment>
<dbReference type="SMART" id="SM01160">
    <property type="entry name" value="DUF1751"/>
    <property type="match status" value="1"/>
</dbReference>
<feature type="transmembrane region" description="Helical" evidence="5">
    <location>
        <begin position="181"/>
        <end position="199"/>
    </location>
</feature>
<dbReference type="SUPFAM" id="SSF144091">
    <property type="entry name" value="Rhomboid-like"/>
    <property type="match status" value="1"/>
</dbReference>
<dbReference type="AlphaFoldDB" id="A0AAV5QRL2"/>
<dbReference type="Pfam" id="PF08551">
    <property type="entry name" value="DUF1751"/>
    <property type="match status" value="1"/>
</dbReference>
<evidence type="ECO:0000256" key="1">
    <source>
        <dbReference type="ARBA" id="ARBA00004141"/>
    </source>
</evidence>
<dbReference type="RefSeq" id="XP_064854213.1">
    <property type="nucleotide sequence ID" value="XM_064998141.1"/>
</dbReference>
<proteinExistence type="predicted"/>
<reference evidence="6 7" key="1">
    <citation type="journal article" date="2023" name="Elife">
        <title>Identification of key yeast species and microbe-microbe interactions impacting larval growth of Drosophila in the wild.</title>
        <authorList>
            <person name="Mure A."/>
            <person name="Sugiura Y."/>
            <person name="Maeda R."/>
            <person name="Honda K."/>
            <person name="Sakurai N."/>
            <person name="Takahashi Y."/>
            <person name="Watada M."/>
            <person name="Katoh T."/>
            <person name="Gotoh A."/>
            <person name="Gotoh Y."/>
            <person name="Taniguchi I."/>
            <person name="Nakamura K."/>
            <person name="Hayashi T."/>
            <person name="Katayama T."/>
            <person name="Uemura T."/>
            <person name="Hattori Y."/>
        </authorList>
    </citation>
    <scope>NUCLEOTIDE SEQUENCE [LARGE SCALE GENOMIC DNA]</scope>
    <source>
        <strain evidence="6 7">SC-9</strain>
    </source>
</reference>
<dbReference type="Proteomes" id="UP001360560">
    <property type="component" value="Unassembled WGS sequence"/>
</dbReference>